<dbReference type="RefSeq" id="XP_067715122.1">
    <property type="nucleotide sequence ID" value="XM_067859021.1"/>
</dbReference>
<reference evidence="2 3" key="1">
    <citation type="submission" date="2021-06" db="EMBL/GenBank/DDBJ databases">
        <title>Genome sequence of Babesia caballi.</title>
        <authorList>
            <person name="Yamagishi J."/>
            <person name="Kidaka T."/>
            <person name="Ochi A."/>
        </authorList>
    </citation>
    <scope>NUCLEOTIDE SEQUENCE [LARGE SCALE GENOMIC DNA]</scope>
    <source>
        <strain evidence="2">USDA-D6B2</strain>
    </source>
</reference>
<dbReference type="GO" id="GO:0016538">
    <property type="term" value="F:cyclin-dependent protein serine/threonine kinase regulator activity"/>
    <property type="evidence" value="ECO:0007669"/>
    <property type="project" value="InterPro"/>
</dbReference>
<dbReference type="InterPro" id="IPR036915">
    <property type="entry name" value="Cyclin-like_sf"/>
</dbReference>
<evidence type="ECO:0000313" key="2">
    <source>
        <dbReference type="EMBL" id="GIX63053.1"/>
    </source>
</evidence>
<accession>A0AAV4LSU2</accession>
<dbReference type="SUPFAM" id="SSF47954">
    <property type="entry name" value="Cyclin-like"/>
    <property type="match status" value="1"/>
</dbReference>
<dbReference type="InterPro" id="IPR043198">
    <property type="entry name" value="Cyclin/Ssn8"/>
</dbReference>
<dbReference type="GeneID" id="94194534"/>
<feature type="region of interest" description="Disordered" evidence="1">
    <location>
        <begin position="1"/>
        <end position="54"/>
    </location>
</feature>
<dbReference type="EMBL" id="BPLF01000002">
    <property type="protein sequence ID" value="GIX63053.1"/>
    <property type="molecule type" value="Genomic_DNA"/>
</dbReference>
<evidence type="ECO:0008006" key="4">
    <source>
        <dbReference type="Google" id="ProtNLM"/>
    </source>
</evidence>
<comment type="caution">
    <text evidence="2">The sequence shown here is derived from an EMBL/GenBank/DDBJ whole genome shotgun (WGS) entry which is preliminary data.</text>
</comment>
<proteinExistence type="predicted"/>
<dbReference type="Proteomes" id="UP001497744">
    <property type="component" value="Unassembled WGS sequence"/>
</dbReference>
<evidence type="ECO:0000313" key="3">
    <source>
        <dbReference type="Proteomes" id="UP001497744"/>
    </source>
</evidence>
<name>A0AAV4LSU2_BABCB</name>
<keyword evidence="3" id="KW-1185">Reference proteome</keyword>
<dbReference type="GO" id="GO:0006357">
    <property type="term" value="P:regulation of transcription by RNA polymerase II"/>
    <property type="evidence" value="ECO:0007669"/>
    <property type="project" value="InterPro"/>
</dbReference>
<dbReference type="AlphaFoldDB" id="A0AAV4LSU2"/>
<protein>
    <recommendedName>
        <fullName evidence="4">Cyclin N-terminal domain-containing protein</fullName>
    </recommendedName>
</protein>
<gene>
    <name evidence="2" type="ORF">BcabD6B2_24880</name>
</gene>
<evidence type="ECO:0000256" key="1">
    <source>
        <dbReference type="SAM" id="MobiDB-lite"/>
    </source>
</evidence>
<dbReference type="PANTHER" id="PTHR10026">
    <property type="entry name" value="CYCLIN"/>
    <property type="match status" value="1"/>
</dbReference>
<sequence>MPAAGRGARTGGSEAPAKRRQPADSGLREDSPKRHHAATDTKPTPGATASSRSLRDRVRIDLHARFLLASQFLPAEPSLEEELAVRSTLQTADTIVTLCRVLNQPYAVVLTALVYLQMYKNSSARWRAVTYEGLPTTPATINRSFGSSSQQPSDSAAREVERHEQFLIAASCVLLAWKYREDDVRVSKASGKIFEFTSVLYKVYVAQSENCLAAPSVSGWMLQDEGKEITKLKTQLIEHETHLLHALDYHVGPVPLPHRVGHSQARRDLVQLIQSYVRKFLIAIANDLSDLQELASKLDDLVGLLVLECYKTRVCIDYTPGEVLVTCIFKAVCLLTVTNEYPRVFAPSPPQSDYFAHVDDLESRLCDFMSALDQPDISVDRVAQCLCEIRYNESVSAEKRPASAAEAVSK</sequence>
<dbReference type="Gene3D" id="1.10.472.10">
    <property type="entry name" value="Cyclin-like"/>
    <property type="match status" value="1"/>
</dbReference>
<organism evidence="2 3">
    <name type="scientific">Babesia caballi</name>
    <dbReference type="NCBI Taxonomy" id="5871"/>
    <lineage>
        <taxon>Eukaryota</taxon>
        <taxon>Sar</taxon>
        <taxon>Alveolata</taxon>
        <taxon>Apicomplexa</taxon>
        <taxon>Aconoidasida</taxon>
        <taxon>Piroplasmida</taxon>
        <taxon>Babesiidae</taxon>
        <taxon>Babesia</taxon>
    </lineage>
</organism>